<evidence type="ECO:0000313" key="2">
    <source>
        <dbReference type="EMBL" id="ACY12736.1"/>
    </source>
</evidence>
<dbReference type="CDD" id="cd02042">
    <property type="entry name" value="ParAB_family"/>
    <property type="match status" value="1"/>
</dbReference>
<name>D0LGJ0_HALO1</name>
<dbReference type="Proteomes" id="UP000001880">
    <property type="component" value="Chromosome"/>
</dbReference>
<dbReference type="FunFam" id="3.40.50.300:FF:000285">
    <property type="entry name" value="Sporulation initiation inhibitor Soj"/>
    <property type="match status" value="1"/>
</dbReference>
<dbReference type="KEGG" id="hoh:Hoch_0095"/>
<sequence>MSTAARPRTIVIANQKGGVGKTTTAVNLAAGLALQGFRTLLVDLDIQASATVSLLGREALDGERQNVADCLEREQPLDEVLCETDTPGLLVAPSGESMATADLVLANAMARERVLARCLAGTRPGEIDVVIIDTAPYLGLLTLNALVAADHVLVPVTCEYLPILGLKLFNEMLTKIRARVGARAQLLGYVLTMYDLRESITREIEAMLRKSFGEAVFEHPIRVSTRHKASASHRQTIFQYDRKGSRGRVDYERLTTAVIERAALERISGDNAAGDAESDVDADTARAASASIV</sequence>
<proteinExistence type="predicted"/>
<dbReference type="OrthoDB" id="9815116at2"/>
<dbReference type="HOGENOM" id="CLU_037612_1_4_7"/>
<dbReference type="RefSeq" id="WP_012825363.1">
    <property type="nucleotide sequence ID" value="NC_013440.1"/>
</dbReference>
<dbReference type="SUPFAM" id="SSF52540">
    <property type="entry name" value="P-loop containing nucleoside triphosphate hydrolases"/>
    <property type="match status" value="1"/>
</dbReference>
<dbReference type="InterPro" id="IPR050678">
    <property type="entry name" value="DNA_Partitioning_ATPase"/>
</dbReference>
<dbReference type="AlphaFoldDB" id="D0LGJ0"/>
<dbReference type="InterPro" id="IPR025669">
    <property type="entry name" value="AAA_dom"/>
</dbReference>
<dbReference type="Pfam" id="PF13614">
    <property type="entry name" value="AAA_31"/>
    <property type="match status" value="1"/>
</dbReference>
<feature type="domain" description="AAA" evidence="1">
    <location>
        <begin position="8"/>
        <end position="179"/>
    </location>
</feature>
<accession>D0LGJ0</accession>
<dbReference type="InterPro" id="IPR027417">
    <property type="entry name" value="P-loop_NTPase"/>
</dbReference>
<gene>
    <name evidence="2" type="ordered locus">Hoch_0095</name>
</gene>
<evidence type="ECO:0000259" key="1">
    <source>
        <dbReference type="Pfam" id="PF13614"/>
    </source>
</evidence>
<dbReference type="PANTHER" id="PTHR13696">
    <property type="entry name" value="P-LOOP CONTAINING NUCLEOSIDE TRIPHOSPHATE HYDROLASE"/>
    <property type="match status" value="1"/>
</dbReference>
<reference evidence="2 3" key="1">
    <citation type="journal article" date="2010" name="Stand. Genomic Sci.">
        <title>Complete genome sequence of Haliangium ochraceum type strain (SMP-2).</title>
        <authorList>
            <consortium name="US DOE Joint Genome Institute (JGI-PGF)"/>
            <person name="Ivanova N."/>
            <person name="Daum C."/>
            <person name="Lang E."/>
            <person name="Abt B."/>
            <person name="Kopitz M."/>
            <person name="Saunders E."/>
            <person name="Lapidus A."/>
            <person name="Lucas S."/>
            <person name="Glavina Del Rio T."/>
            <person name="Nolan M."/>
            <person name="Tice H."/>
            <person name="Copeland A."/>
            <person name="Cheng J.F."/>
            <person name="Chen F."/>
            <person name="Bruce D."/>
            <person name="Goodwin L."/>
            <person name="Pitluck S."/>
            <person name="Mavromatis K."/>
            <person name="Pati A."/>
            <person name="Mikhailova N."/>
            <person name="Chen A."/>
            <person name="Palaniappan K."/>
            <person name="Land M."/>
            <person name="Hauser L."/>
            <person name="Chang Y.J."/>
            <person name="Jeffries C.D."/>
            <person name="Detter J.C."/>
            <person name="Brettin T."/>
            <person name="Rohde M."/>
            <person name="Goker M."/>
            <person name="Bristow J."/>
            <person name="Markowitz V."/>
            <person name="Eisen J.A."/>
            <person name="Hugenholtz P."/>
            <person name="Kyrpides N.C."/>
            <person name="Klenk H.P."/>
        </authorList>
    </citation>
    <scope>NUCLEOTIDE SEQUENCE [LARGE SCALE GENOMIC DNA]</scope>
    <source>
        <strain evidence="3">DSM 14365 / CIP 107738 / JCM 11303 / AJ 13395 / SMP-2</strain>
    </source>
</reference>
<dbReference type="eggNOG" id="COG1192">
    <property type="taxonomic scope" value="Bacteria"/>
</dbReference>
<dbReference type="PANTHER" id="PTHR13696:SF52">
    <property type="entry name" value="PARA FAMILY PROTEIN CT_582"/>
    <property type="match status" value="1"/>
</dbReference>
<evidence type="ECO:0000313" key="3">
    <source>
        <dbReference type="Proteomes" id="UP000001880"/>
    </source>
</evidence>
<dbReference type="EMBL" id="CP001804">
    <property type="protein sequence ID" value="ACY12736.1"/>
    <property type="molecule type" value="Genomic_DNA"/>
</dbReference>
<dbReference type="Gene3D" id="3.40.50.300">
    <property type="entry name" value="P-loop containing nucleotide triphosphate hydrolases"/>
    <property type="match status" value="1"/>
</dbReference>
<dbReference type="STRING" id="502025.Hoch_0095"/>
<keyword evidence="3" id="KW-1185">Reference proteome</keyword>
<protein>
    <submittedName>
        <fullName evidence="2">Cobyrinic acid ac-diamide synthase</fullName>
    </submittedName>
</protein>
<organism evidence="2 3">
    <name type="scientific">Haliangium ochraceum (strain DSM 14365 / JCM 11303 / SMP-2)</name>
    <dbReference type="NCBI Taxonomy" id="502025"/>
    <lineage>
        <taxon>Bacteria</taxon>
        <taxon>Pseudomonadati</taxon>
        <taxon>Myxococcota</taxon>
        <taxon>Polyangia</taxon>
        <taxon>Haliangiales</taxon>
        <taxon>Kofleriaceae</taxon>
        <taxon>Haliangium</taxon>
    </lineage>
</organism>